<evidence type="ECO:0000313" key="5">
    <source>
        <dbReference type="Proteomes" id="UP000256337"/>
    </source>
</evidence>
<feature type="coiled-coil region" evidence="1">
    <location>
        <begin position="29"/>
        <end position="105"/>
    </location>
</feature>
<dbReference type="EMBL" id="QKXQ01000712">
    <property type="protein sequence ID" value="REH89005.1"/>
    <property type="molecule type" value="Genomic_DNA"/>
</dbReference>
<sequence length="212" mass="24187">MAFTREDLREIGIEDDDIEKVMTLHGKEVQSLKEQINNFKSKSEYAQEEINSYKKRIEEKDNELTELQKKAKNGEDLNETLEALKQANKEKDEQHQKEMDRLKLNYEVSKALTSAGARNERAVLALIDTDNLKLSNESNDVIGLDEQLKNLKETDSYLFNVNSSDNLHSNSDVQNQSQNTNNYNAGSSQGNNGREEDESTIGKNNARRLFGK</sequence>
<protein>
    <recommendedName>
        <fullName evidence="7">Scaffolding protein</fullName>
    </recommendedName>
</protein>
<feature type="compositionally biased region" description="Polar residues" evidence="2">
    <location>
        <begin position="162"/>
        <end position="192"/>
    </location>
</feature>
<evidence type="ECO:0000313" key="4">
    <source>
        <dbReference type="EMBL" id="REI22994.1"/>
    </source>
</evidence>
<evidence type="ECO:0000256" key="1">
    <source>
        <dbReference type="SAM" id="Coils"/>
    </source>
</evidence>
<reference evidence="5 6" key="1">
    <citation type="journal article" date="2018" name="Vet. Microbiol.">
        <title>Characterisation of Staphylococcus felis isolated from cats using whole genome sequencing.</title>
        <authorList>
            <person name="Worthing K."/>
            <person name="Pang S."/>
            <person name="Trott D.J."/>
            <person name="Abraham S."/>
            <person name="Coombs G.W."/>
            <person name="Jordan D."/>
            <person name="McIntyre L."/>
            <person name="Davies M.R."/>
            <person name="Norris J."/>
        </authorList>
    </citation>
    <scope>NUCLEOTIDE SEQUENCE [LARGE SCALE GENOMIC DNA]</scope>
    <source>
        <strain evidence="4 5">F25</strain>
        <strain evidence="3 6">F9</strain>
    </source>
</reference>
<dbReference type="RefSeq" id="WP_115871739.1">
    <property type="nucleotide sequence ID" value="NZ_QKXN01000130.1"/>
</dbReference>
<proteinExistence type="predicted"/>
<name>A0A3E0IKR1_9STAP</name>
<dbReference type="Pfam" id="PF06810">
    <property type="entry name" value="Phage_scaffold"/>
    <property type="match status" value="1"/>
</dbReference>
<keyword evidence="1" id="KW-0175">Coiled coil</keyword>
<organism evidence="3 6">
    <name type="scientific">Staphylococcus felis</name>
    <dbReference type="NCBI Taxonomy" id="46127"/>
    <lineage>
        <taxon>Bacteria</taxon>
        <taxon>Bacillati</taxon>
        <taxon>Bacillota</taxon>
        <taxon>Bacilli</taxon>
        <taxon>Bacillales</taxon>
        <taxon>Staphylococcaceae</taxon>
        <taxon>Staphylococcus</taxon>
    </lineage>
</organism>
<evidence type="ECO:0000313" key="3">
    <source>
        <dbReference type="EMBL" id="REH89005.1"/>
    </source>
</evidence>
<dbReference type="AlphaFoldDB" id="A0A3E0IKR1"/>
<dbReference type="InterPro" id="IPR009636">
    <property type="entry name" value="SCAF"/>
</dbReference>
<gene>
    <name evidence="4" type="ORF">DOS76_04560</name>
    <name evidence="3" type="ORF">DOS83_13765</name>
</gene>
<evidence type="ECO:0008006" key="7">
    <source>
        <dbReference type="Google" id="ProtNLM"/>
    </source>
</evidence>
<evidence type="ECO:0000256" key="2">
    <source>
        <dbReference type="SAM" id="MobiDB-lite"/>
    </source>
</evidence>
<dbReference type="EMBL" id="QKYD01000075">
    <property type="protein sequence ID" value="REI22994.1"/>
    <property type="molecule type" value="Genomic_DNA"/>
</dbReference>
<dbReference type="Proteomes" id="UP000256337">
    <property type="component" value="Unassembled WGS sequence"/>
</dbReference>
<accession>A0A3E0IKR1</accession>
<feature type="region of interest" description="Disordered" evidence="2">
    <location>
        <begin position="162"/>
        <end position="212"/>
    </location>
</feature>
<dbReference type="Proteomes" id="UP000256562">
    <property type="component" value="Unassembled WGS sequence"/>
</dbReference>
<evidence type="ECO:0000313" key="6">
    <source>
        <dbReference type="Proteomes" id="UP000256562"/>
    </source>
</evidence>
<comment type="caution">
    <text evidence="3">The sequence shown here is derived from an EMBL/GenBank/DDBJ whole genome shotgun (WGS) entry which is preliminary data.</text>
</comment>
<dbReference type="OrthoDB" id="2365850at2"/>